<keyword evidence="1" id="KW-1133">Transmembrane helix</keyword>
<comment type="caution">
    <text evidence="2">The sequence shown here is derived from an EMBL/GenBank/DDBJ whole genome shotgun (WGS) entry which is preliminary data.</text>
</comment>
<organism evidence="2 3">
    <name type="scientific">Dactylosporangium maewongense</name>
    <dbReference type="NCBI Taxonomy" id="634393"/>
    <lineage>
        <taxon>Bacteria</taxon>
        <taxon>Bacillati</taxon>
        <taxon>Actinomycetota</taxon>
        <taxon>Actinomycetes</taxon>
        <taxon>Micromonosporales</taxon>
        <taxon>Micromonosporaceae</taxon>
        <taxon>Dactylosporangium</taxon>
    </lineage>
</organism>
<evidence type="ECO:0008006" key="4">
    <source>
        <dbReference type="Google" id="ProtNLM"/>
    </source>
</evidence>
<keyword evidence="1" id="KW-0472">Membrane</keyword>
<dbReference type="Proteomes" id="UP001501470">
    <property type="component" value="Unassembled WGS sequence"/>
</dbReference>
<feature type="transmembrane region" description="Helical" evidence="1">
    <location>
        <begin position="23"/>
        <end position="45"/>
    </location>
</feature>
<feature type="transmembrane region" description="Helical" evidence="1">
    <location>
        <begin position="207"/>
        <end position="225"/>
    </location>
</feature>
<accession>A0ABP4LIQ8</accession>
<proteinExistence type="predicted"/>
<feature type="transmembrane region" description="Helical" evidence="1">
    <location>
        <begin position="108"/>
        <end position="128"/>
    </location>
</feature>
<protein>
    <recommendedName>
        <fullName evidence="4">DUF4386 domain-containing protein</fullName>
    </recommendedName>
</protein>
<dbReference type="RefSeq" id="WP_344504193.1">
    <property type="nucleotide sequence ID" value="NZ_BAAAQD010000009.1"/>
</dbReference>
<feature type="transmembrane region" description="Helical" evidence="1">
    <location>
        <begin position="148"/>
        <end position="174"/>
    </location>
</feature>
<evidence type="ECO:0000313" key="2">
    <source>
        <dbReference type="EMBL" id="GAA1524913.1"/>
    </source>
</evidence>
<dbReference type="EMBL" id="BAAAQD010000009">
    <property type="protein sequence ID" value="GAA1524913.1"/>
    <property type="molecule type" value="Genomic_DNA"/>
</dbReference>
<evidence type="ECO:0000256" key="1">
    <source>
        <dbReference type="SAM" id="Phobius"/>
    </source>
</evidence>
<keyword evidence="1" id="KW-0812">Transmembrane</keyword>
<reference evidence="3" key="1">
    <citation type="journal article" date="2019" name="Int. J. Syst. Evol. Microbiol.">
        <title>The Global Catalogue of Microorganisms (GCM) 10K type strain sequencing project: providing services to taxonomists for standard genome sequencing and annotation.</title>
        <authorList>
            <consortium name="The Broad Institute Genomics Platform"/>
            <consortium name="The Broad Institute Genome Sequencing Center for Infectious Disease"/>
            <person name="Wu L."/>
            <person name="Ma J."/>
        </authorList>
    </citation>
    <scope>NUCLEOTIDE SEQUENCE [LARGE SCALE GENOMIC DNA]</scope>
    <source>
        <strain evidence="3">JCM 15933</strain>
    </source>
</reference>
<name>A0ABP4LIQ8_9ACTN</name>
<feature type="transmembrane region" description="Helical" evidence="1">
    <location>
        <begin position="77"/>
        <end position="96"/>
    </location>
</feature>
<evidence type="ECO:0000313" key="3">
    <source>
        <dbReference type="Proteomes" id="UP001501470"/>
    </source>
</evidence>
<sequence length="237" mass="23955">MATPAVQAAAGPVSRPDQGGPPLGVLGVVVTALFIAGLVLGTVLADGTPFPSPFGDAAQIVAYFQDHELAVRVGGTLQFAAAIPLAIYAATASARLHRLGIRAPGATIALAGGLLAAAFMAFSGLVSWTLSQPAATTDPEVIRLLQLLAFATGGPGHVVPLGLLLAGIAVPGLLAGLLPRWLAWAGLTIAAVAELATLGLLLEPATYLLPVARFTALAWLITAGFKLPLHRRSGTTT</sequence>
<keyword evidence="3" id="KW-1185">Reference proteome</keyword>
<feature type="transmembrane region" description="Helical" evidence="1">
    <location>
        <begin position="181"/>
        <end position="201"/>
    </location>
</feature>
<gene>
    <name evidence="2" type="ORF">GCM10009827_046960</name>
</gene>